<reference evidence="2 3" key="1">
    <citation type="submission" date="2020-02" db="EMBL/GenBank/DDBJ databases">
        <authorList>
            <person name="Ma Q."/>
            <person name="Huang Y."/>
            <person name="Song X."/>
            <person name="Pei D."/>
        </authorList>
    </citation>
    <scope>NUCLEOTIDE SEQUENCE [LARGE SCALE GENOMIC DNA]</scope>
    <source>
        <strain evidence="2">Sxm20200214</strain>
        <tissue evidence="2">Leaf</tissue>
    </source>
</reference>
<dbReference type="AlphaFoldDB" id="A0A8X8AYH4"/>
<keyword evidence="1" id="KW-0175">Coiled coil</keyword>
<evidence type="ECO:0000313" key="2">
    <source>
        <dbReference type="EMBL" id="KAG2315292.1"/>
    </source>
</evidence>
<evidence type="ECO:0000256" key="1">
    <source>
        <dbReference type="SAM" id="Coils"/>
    </source>
</evidence>
<sequence length="99" mass="11380">MDPNNLSEAQKAALEEYKVSHANEIEKLKEEAIDLIRECQKEHMPGVLTEIKCALNQQVLDKFYWAMEGVVTAVWEQKRDAKVEMQFPQEVLDASGEED</sequence>
<dbReference type="Proteomes" id="UP000886595">
    <property type="component" value="Unassembled WGS sequence"/>
</dbReference>
<accession>A0A8X8AYH4</accession>
<comment type="caution">
    <text evidence="2">The sequence shown here is derived from an EMBL/GenBank/DDBJ whole genome shotgun (WGS) entry which is preliminary data.</text>
</comment>
<feature type="coiled-coil region" evidence="1">
    <location>
        <begin position="11"/>
        <end position="42"/>
    </location>
</feature>
<evidence type="ECO:0000313" key="3">
    <source>
        <dbReference type="Proteomes" id="UP000886595"/>
    </source>
</evidence>
<keyword evidence="3" id="KW-1185">Reference proteome</keyword>
<organism evidence="2 3">
    <name type="scientific">Brassica carinata</name>
    <name type="common">Ethiopian mustard</name>
    <name type="synonym">Abyssinian cabbage</name>
    <dbReference type="NCBI Taxonomy" id="52824"/>
    <lineage>
        <taxon>Eukaryota</taxon>
        <taxon>Viridiplantae</taxon>
        <taxon>Streptophyta</taxon>
        <taxon>Embryophyta</taxon>
        <taxon>Tracheophyta</taxon>
        <taxon>Spermatophyta</taxon>
        <taxon>Magnoliopsida</taxon>
        <taxon>eudicotyledons</taxon>
        <taxon>Gunneridae</taxon>
        <taxon>Pentapetalae</taxon>
        <taxon>rosids</taxon>
        <taxon>malvids</taxon>
        <taxon>Brassicales</taxon>
        <taxon>Brassicaceae</taxon>
        <taxon>Brassiceae</taxon>
        <taxon>Brassica</taxon>
    </lineage>
</organism>
<dbReference type="EMBL" id="JAAMPC010000004">
    <property type="protein sequence ID" value="KAG2315292.1"/>
    <property type="molecule type" value="Genomic_DNA"/>
</dbReference>
<proteinExistence type="predicted"/>
<name>A0A8X8AYH4_BRACI</name>
<gene>
    <name evidence="2" type="ORF">Bca52824_018414</name>
</gene>
<protein>
    <submittedName>
        <fullName evidence="2">Uncharacterized protein</fullName>
    </submittedName>
</protein>